<evidence type="ECO:0000313" key="2">
    <source>
        <dbReference type="EMBL" id="OIJ22690.1"/>
    </source>
</evidence>
<accession>A0A1S2MDM1</accession>
<reference evidence="3" key="4">
    <citation type="submission" date="2020-10" db="EMBL/GenBank/DDBJ databases">
        <authorList>
            <person name="Bassil N.M."/>
            <person name="Lloyd J.R."/>
        </authorList>
    </citation>
    <scope>NUCLEOTIDE SEQUENCE</scope>
    <source>
        <strain evidence="3">NB2006</strain>
    </source>
</reference>
<reference evidence="3 4" key="3">
    <citation type="journal article" date="2019" name="Int. J. Syst. Evol. Microbiol.">
        <title>Anaerobacillus isosaccharinicus sp. nov., an alkaliphilic bacterium which degrades isosaccharinic acid.</title>
        <authorList>
            <person name="Bassil N.M."/>
            <person name="Lloyd J.R."/>
        </authorList>
    </citation>
    <scope>NUCLEOTIDE SEQUENCE [LARGE SCALE GENOMIC DNA]</scope>
    <source>
        <strain evidence="3 4">NB2006</strain>
    </source>
</reference>
<dbReference type="KEGG" id="aia:AWH56_020610"/>
<dbReference type="EMBL" id="CP063356">
    <property type="protein sequence ID" value="QOY35080.1"/>
    <property type="molecule type" value="Genomic_DNA"/>
</dbReference>
<reference evidence="3 4" key="2">
    <citation type="journal article" date="2017" name="Genome Announc.">
        <title>Draft Genome Sequences of Four Alkaliphilic Bacteria Belonging to the Anaerobacillus Genus.</title>
        <authorList>
            <person name="Bassil N.M."/>
            <person name="Lloyd J.R."/>
        </authorList>
    </citation>
    <scope>NUCLEOTIDE SEQUENCE [LARGE SCALE GENOMIC DNA]</scope>
    <source>
        <strain evidence="3 4">NB2006</strain>
    </source>
</reference>
<evidence type="ECO:0000313" key="3">
    <source>
        <dbReference type="EMBL" id="QOY35080.1"/>
    </source>
</evidence>
<keyword evidence="1" id="KW-0812">Transmembrane</keyword>
<organism evidence="2 4">
    <name type="scientific">Anaerobacillus isosaccharinicus</name>
    <dbReference type="NCBI Taxonomy" id="1532552"/>
    <lineage>
        <taxon>Bacteria</taxon>
        <taxon>Bacillati</taxon>
        <taxon>Bacillota</taxon>
        <taxon>Bacilli</taxon>
        <taxon>Bacillales</taxon>
        <taxon>Bacillaceae</taxon>
        <taxon>Anaerobacillus</taxon>
    </lineage>
</organism>
<dbReference type="AlphaFoldDB" id="A0A1S2MDM1"/>
<evidence type="ECO:0000313" key="4">
    <source>
        <dbReference type="Proteomes" id="UP000180175"/>
    </source>
</evidence>
<dbReference type="Proteomes" id="UP000180175">
    <property type="component" value="Chromosome"/>
</dbReference>
<dbReference type="EMBL" id="LQXD01000035">
    <property type="protein sequence ID" value="OIJ22690.1"/>
    <property type="molecule type" value="Genomic_DNA"/>
</dbReference>
<keyword evidence="4" id="KW-1185">Reference proteome</keyword>
<reference evidence="2 4" key="1">
    <citation type="submission" date="2016-10" db="EMBL/GenBank/DDBJ databases">
        <title>Draft genome sequences of four alkaliphilic bacteria belonging to the Anaerobacillus genus.</title>
        <authorList>
            <person name="Bassil N.M."/>
            <person name="Lloyd J.R."/>
        </authorList>
    </citation>
    <scope>NUCLEOTIDE SEQUENCE [LARGE SCALE GENOMIC DNA]</scope>
    <source>
        <strain evidence="2 4">NB2006</strain>
    </source>
</reference>
<name>A0A1S2MDM1_9BACI</name>
<dbReference type="RefSeq" id="WP_071316079.1">
    <property type="nucleotide sequence ID" value="NZ_CP063356.2"/>
</dbReference>
<evidence type="ECO:0000256" key="1">
    <source>
        <dbReference type="SAM" id="Phobius"/>
    </source>
</evidence>
<keyword evidence="1" id="KW-1133">Transmembrane helix</keyword>
<protein>
    <submittedName>
        <fullName evidence="2">Uncharacterized protein</fullName>
    </submittedName>
</protein>
<feature type="transmembrane region" description="Helical" evidence="1">
    <location>
        <begin position="21"/>
        <end position="38"/>
    </location>
</feature>
<gene>
    <name evidence="3" type="ORF">AWH56_020610</name>
    <name evidence="2" type="ORF">AWH56_05005</name>
</gene>
<proteinExistence type="predicted"/>
<sequence>MIYSFSYLLKIVTLRKKKRRLKYSSVAFGHIYFSMVTFQELKNIKVKDLETVNTISKSSFN</sequence>
<keyword evidence="1" id="KW-0472">Membrane</keyword>